<evidence type="ECO:0000256" key="13">
    <source>
        <dbReference type="SAM" id="Phobius"/>
    </source>
</evidence>
<feature type="domain" description="R13L1/DRL21-like LRR repeat region" evidence="17">
    <location>
        <begin position="1111"/>
        <end position="1234"/>
    </location>
</feature>
<feature type="transmembrane region" description="Helical" evidence="13">
    <location>
        <begin position="39"/>
        <end position="63"/>
    </location>
</feature>
<comment type="caution">
    <text evidence="18">The sequence shown here is derived from an EMBL/GenBank/DDBJ whole genome shotgun (WGS) entry which is preliminary data.</text>
</comment>
<feature type="transmembrane region" description="Helical" evidence="13">
    <location>
        <begin position="168"/>
        <end position="186"/>
    </location>
</feature>
<dbReference type="Gene3D" id="3.40.50.300">
    <property type="entry name" value="P-loop containing nucleotide triphosphate hydrolases"/>
    <property type="match status" value="1"/>
</dbReference>
<evidence type="ECO:0000256" key="4">
    <source>
        <dbReference type="ARBA" id="ARBA00022614"/>
    </source>
</evidence>
<feature type="domain" description="NB-ARC" evidence="14">
    <location>
        <begin position="598"/>
        <end position="769"/>
    </location>
</feature>
<dbReference type="PANTHER" id="PTHR36766:SF51">
    <property type="entry name" value="DISEASE RESISTANCE RPP13-LIKE PROTEIN 1"/>
    <property type="match status" value="1"/>
</dbReference>
<evidence type="ECO:0000256" key="8">
    <source>
        <dbReference type="ARBA" id="ARBA00022821"/>
    </source>
</evidence>
<proteinExistence type="inferred from homology"/>
<feature type="transmembrane region" description="Helical" evidence="13">
    <location>
        <begin position="364"/>
        <end position="386"/>
    </location>
</feature>
<evidence type="ECO:0000259" key="15">
    <source>
        <dbReference type="Pfam" id="PF18052"/>
    </source>
</evidence>
<dbReference type="SUPFAM" id="SSF52058">
    <property type="entry name" value="L domain-like"/>
    <property type="match status" value="1"/>
</dbReference>
<keyword evidence="4" id="KW-0433">Leucine-rich repeat</keyword>
<keyword evidence="11 13" id="KW-0472">Membrane</keyword>
<dbReference type="InterPro" id="IPR036388">
    <property type="entry name" value="WH-like_DNA-bd_sf"/>
</dbReference>
<dbReference type="Pfam" id="PF25019">
    <property type="entry name" value="LRR_R13L1-DRL21"/>
    <property type="match status" value="1"/>
</dbReference>
<feature type="transmembrane region" description="Helical" evidence="13">
    <location>
        <begin position="398"/>
        <end position="419"/>
    </location>
</feature>
<evidence type="ECO:0000256" key="1">
    <source>
        <dbReference type="ARBA" id="ARBA00004141"/>
    </source>
</evidence>
<dbReference type="EMBL" id="JASCZI010242156">
    <property type="protein sequence ID" value="MED6209876.1"/>
    <property type="molecule type" value="Genomic_DNA"/>
</dbReference>
<feature type="transmembrane region" description="Helical" evidence="13">
    <location>
        <begin position="303"/>
        <end position="327"/>
    </location>
</feature>
<dbReference type="Gene3D" id="1.20.5.4130">
    <property type="match status" value="1"/>
</dbReference>
<dbReference type="InterPro" id="IPR002259">
    <property type="entry name" value="Eqnu_transpt"/>
</dbReference>
<dbReference type="InterPro" id="IPR042197">
    <property type="entry name" value="Apaf_helical"/>
</dbReference>
<evidence type="ECO:0000256" key="12">
    <source>
        <dbReference type="SAM" id="MobiDB-lite"/>
    </source>
</evidence>
<dbReference type="InterPro" id="IPR027417">
    <property type="entry name" value="P-loop_NTPase"/>
</dbReference>
<keyword evidence="9" id="KW-0067">ATP-binding</keyword>
<evidence type="ECO:0000259" key="14">
    <source>
        <dbReference type="Pfam" id="PF00931"/>
    </source>
</evidence>
<dbReference type="SUPFAM" id="SSF52047">
    <property type="entry name" value="RNI-like"/>
    <property type="match status" value="1"/>
</dbReference>
<dbReference type="InterPro" id="IPR058922">
    <property type="entry name" value="WHD_DRP"/>
</dbReference>
<dbReference type="Pfam" id="PF23559">
    <property type="entry name" value="WHD_DRP"/>
    <property type="match status" value="1"/>
</dbReference>
<comment type="subcellular location">
    <subcellularLocation>
        <location evidence="1">Membrane</location>
        <topology evidence="1">Multi-pass membrane protein</topology>
    </subcellularLocation>
</comment>
<feature type="compositionally biased region" description="Low complexity" evidence="12">
    <location>
        <begin position="16"/>
        <end position="27"/>
    </location>
</feature>
<gene>
    <name evidence="18" type="ORF">PIB30_058892</name>
</gene>
<feature type="transmembrane region" description="Helical" evidence="13">
    <location>
        <begin position="130"/>
        <end position="148"/>
    </location>
</feature>
<keyword evidence="10 13" id="KW-1133">Transmembrane helix</keyword>
<evidence type="ECO:0000259" key="17">
    <source>
        <dbReference type="Pfam" id="PF25019"/>
    </source>
</evidence>
<dbReference type="NCBIfam" id="TIGR00939">
    <property type="entry name" value="2a57"/>
    <property type="match status" value="1"/>
</dbReference>
<dbReference type="Gene3D" id="3.80.10.10">
    <property type="entry name" value="Ribonuclease Inhibitor"/>
    <property type="match status" value="3"/>
</dbReference>
<evidence type="ECO:0000256" key="11">
    <source>
        <dbReference type="ARBA" id="ARBA00023136"/>
    </source>
</evidence>
<feature type="transmembrane region" description="Helical" evidence="13">
    <location>
        <begin position="75"/>
        <end position="94"/>
    </location>
</feature>
<keyword evidence="8" id="KW-0611">Plant defense</keyword>
<keyword evidence="3" id="KW-0813">Transport</keyword>
<keyword evidence="5 13" id="KW-0812">Transmembrane</keyword>
<evidence type="ECO:0000256" key="2">
    <source>
        <dbReference type="ARBA" id="ARBA00007965"/>
    </source>
</evidence>
<feature type="domain" description="Disease resistance N-terminal" evidence="15">
    <location>
        <begin position="433"/>
        <end position="521"/>
    </location>
</feature>
<name>A0ABU6YKC7_9FABA</name>
<evidence type="ECO:0000259" key="16">
    <source>
        <dbReference type="Pfam" id="PF23559"/>
    </source>
</evidence>
<evidence type="ECO:0000256" key="10">
    <source>
        <dbReference type="ARBA" id="ARBA00022989"/>
    </source>
</evidence>
<reference evidence="18 19" key="1">
    <citation type="journal article" date="2023" name="Plants (Basel)">
        <title>Bridging the Gap: Combining Genomics and Transcriptomics Approaches to Understand Stylosanthes scabra, an Orphan Legume from the Brazilian Caatinga.</title>
        <authorList>
            <person name="Ferreira-Neto J.R.C."/>
            <person name="da Silva M.D."/>
            <person name="Binneck E."/>
            <person name="de Melo N.F."/>
            <person name="da Silva R.H."/>
            <person name="de Melo A.L.T.M."/>
            <person name="Pandolfi V."/>
            <person name="Bustamante F.O."/>
            <person name="Brasileiro-Vidal A.C."/>
            <person name="Benko-Iseppon A.M."/>
        </authorList>
    </citation>
    <scope>NUCLEOTIDE SEQUENCE [LARGE SCALE GENOMIC DNA]</scope>
    <source>
        <tissue evidence="18">Leaves</tissue>
    </source>
</reference>
<dbReference type="Gene3D" id="1.10.10.10">
    <property type="entry name" value="Winged helix-like DNA-binding domain superfamily/Winged helix DNA-binding domain"/>
    <property type="match status" value="1"/>
</dbReference>
<dbReference type="InterPro" id="IPR034764">
    <property type="entry name" value="ENT1/ENT2"/>
</dbReference>
<feature type="transmembrane region" description="Helical" evidence="13">
    <location>
        <begin position="100"/>
        <end position="118"/>
    </location>
</feature>
<keyword evidence="6" id="KW-0677">Repeat</keyword>
<feature type="domain" description="Disease resistance protein winged helix" evidence="16">
    <location>
        <begin position="855"/>
        <end position="923"/>
    </location>
</feature>
<dbReference type="Proteomes" id="UP001341840">
    <property type="component" value="Unassembled WGS sequence"/>
</dbReference>
<evidence type="ECO:0000313" key="18">
    <source>
        <dbReference type="EMBL" id="MED6209876.1"/>
    </source>
</evidence>
<evidence type="ECO:0000256" key="9">
    <source>
        <dbReference type="ARBA" id="ARBA00022840"/>
    </source>
</evidence>
<keyword evidence="19" id="KW-1185">Reference proteome</keyword>
<evidence type="ECO:0000256" key="3">
    <source>
        <dbReference type="ARBA" id="ARBA00022448"/>
    </source>
</evidence>
<accession>A0ABU6YKC7</accession>
<evidence type="ECO:0000256" key="5">
    <source>
        <dbReference type="ARBA" id="ARBA00022692"/>
    </source>
</evidence>
<keyword evidence="7" id="KW-0547">Nucleotide-binding</keyword>
<dbReference type="Pfam" id="PF01733">
    <property type="entry name" value="Nucleoside_tran"/>
    <property type="match status" value="1"/>
</dbReference>
<feature type="transmembrane region" description="Helical" evidence="13">
    <location>
        <begin position="271"/>
        <end position="291"/>
    </location>
</feature>
<dbReference type="InterPro" id="IPR041118">
    <property type="entry name" value="Rx_N"/>
</dbReference>
<dbReference type="SUPFAM" id="SSF52540">
    <property type="entry name" value="P-loop containing nucleoside triphosphate hydrolases"/>
    <property type="match status" value="1"/>
</dbReference>
<comment type="similarity">
    <text evidence="2">Belongs to the SLC29A/ENT transporter (TC 2.A.57) family.</text>
</comment>
<dbReference type="InterPro" id="IPR002182">
    <property type="entry name" value="NB-ARC"/>
</dbReference>
<protein>
    <submittedName>
        <fullName evidence="18">Uncharacterized protein</fullName>
    </submittedName>
</protein>
<evidence type="ECO:0000256" key="6">
    <source>
        <dbReference type="ARBA" id="ARBA00022737"/>
    </source>
</evidence>
<evidence type="ECO:0000313" key="19">
    <source>
        <dbReference type="Proteomes" id="UP001341840"/>
    </source>
</evidence>
<dbReference type="Pfam" id="PF00931">
    <property type="entry name" value="NB-ARC"/>
    <property type="match status" value="1"/>
</dbReference>
<evidence type="ECO:0000256" key="7">
    <source>
        <dbReference type="ARBA" id="ARBA00022741"/>
    </source>
</evidence>
<dbReference type="InterPro" id="IPR056789">
    <property type="entry name" value="LRR_R13L1-DRL21"/>
</dbReference>
<organism evidence="18 19">
    <name type="scientific">Stylosanthes scabra</name>
    <dbReference type="NCBI Taxonomy" id="79078"/>
    <lineage>
        <taxon>Eukaryota</taxon>
        <taxon>Viridiplantae</taxon>
        <taxon>Streptophyta</taxon>
        <taxon>Embryophyta</taxon>
        <taxon>Tracheophyta</taxon>
        <taxon>Spermatophyta</taxon>
        <taxon>Magnoliopsida</taxon>
        <taxon>eudicotyledons</taxon>
        <taxon>Gunneridae</taxon>
        <taxon>Pentapetalae</taxon>
        <taxon>rosids</taxon>
        <taxon>fabids</taxon>
        <taxon>Fabales</taxon>
        <taxon>Fabaceae</taxon>
        <taxon>Papilionoideae</taxon>
        <taxon>50 kb inversion clade</taxon>
        <taxon>dalbergioids sensu lato</taxon>
        <taxon>Dalbergieae</taxon>
        <taxon>Pterocarpus clade</taxon>
        <taxon>Stylosanthes</taxon>
    </lineage>
</organism>
<feature type="transmembrane region" description="Helical" evidence="13">
    <location>
        <begin position="333"/>
        <end position="352"/>
    </location>
</feature>
<dbReference type="Pfam" id="PF18052">
    <property type="entry name" value="Rx_N"/>
    <property type="match status" value="1"/>
</dbReference>
<feature type="transmembrane region" description="Helical" evidence="13">
    <location>
        <begin position="207"/>
        <end position="226"/>
    </location>
</feature>
<feature type="region of interest" description="Disordered" evidence="12">
    <location>
        <begin position="1"/>
        <end position="28"/>
    </location>
</feature>
<sequence>MGFTGGAGPNHDPESESSTLLLPSTTSKAPPKDDYHLAYIIYFSLGFGYLLPWNAFITAVDYFSYLYPDASVDRVFAVVYMLVGLAGLFAIILYSHKSNAFVRINVGLALFVLSLLVVPILDAFYVKGRVGLYTGFYVTVGAVGLSGVADALVQGSIVGSAGELPERYMQAVVAGTAGSGVLVSVLRIFTKAVYSQDANGLRNSANLYFSVSIVFVFVCMIFYNMVDKLPVMQYYKELKMETVITQDEDSVQLTGSAWRSTVWDVVGRVKWYGFGIVLIYVVTLAIFPGYITEDVHSQLLKDWYPIILITCYNVFDLVGKSLTSVYLLENGNVAVVSCIVRLLFFPLFLGCLHGPKFFRTEIPVTILTSLLGLTNGYLTSVLMILAPKIVKLQHAETAGIVTVLFLVIGLAAGSVIAWFWDIHSNMVDMLGSFVSAFLQVLLDRIACRELIEFFRGNHLDEALLEKLKMLLLSVTSVLSDAEEKQFIDPLVKDWVDRLRNAAYDADDILDEIATKAMLDKMDSGFHTTLDQVRDYASSLNPFAERVKSKVERIVERLKSIIEHKDLLCLKEVGVGTRSLSLVSATTSLVDENKVYGRNDDKEKIIDFLLSGESNGEGVPVVAIVGMGGVGKTTLAQVLYNDIRVKNHFQLRSWASVSETSDVSEITKKVFHSLTLSHSNIIDLNVLQIKLKKRLLGQKFLLVLDGFWNENFLDWDILQMPFLSGSWGSRIIVTTRSQSVAMAIHADLTHSLSLLSHEDAWKLFSAHAFKCGNPDENPVLAEIGQKIVKKCNGLPLAAKVLGSLMRSKEDVEEWENISNSQIWELPSAKSGILPSLRLSYSHLPSQLKRCFTYCSIFPKGYEIKKWDLIYLWMAEGILPQPEPEKRTEDIGDECFKELLYMSFFHQSTLHKSNFMMHDLINDLAQYMAGDFCYKLEDSNPSKTTSWARHLSYFQGIYDAPEKFESFSEFQQLRTFLPFKFSPFGCTSSITSMVSVLLPKLKRLRVLSLSYYPITKFPNSVGNLLHLRYLNLAYTAIDHLPDSVSTLYNLEILLLSGCHRLNKLPANMFKLVNLRHLDISGSSIIEMPVKFGRLKSLQVLTNFNVSGNGGSKISELGELSELHGALLIGNLQNVADAVEASNAKLKSKKYLHELELKWTTHNNVQYETDILSNLKPHQNLKRLKIQNFGGSKLPNWLGSSAFSSMVFLHLADFENCSSLPSLGQLPSLKELCIERMKGLQKIGLEFYGNGIEPFKSLKVLKFEDIPSWEEWSASNLEHRPGFPLLQELHIKNCPKLTGQLPDQLPLLHKLVITSCQALTNSLSRVPKLREFEVIDCDALVSLSDEMMQGNECLEAMTISYCSSLVNIPMEGLPSSLKSLEINECRNLQLFHPPSHNYHALERLHLQRCCDSLVSFPLSLFTNLEDLRIQDCSIVDVISSAPNSFPYLRKLKLKECSNLVSFPEGGLPAPKLESLCISNCAKLLPETAWGLQEMTSLTSLHLSGLSSLTSLDHTGIQYMVSLKILKIKACHKLASLPLERLAHSLSHLTIRACPLLKVHCEKDILVSRIPFTIIED</sequence>
<dbReference type="Gene3D" id="1.10.8.430">
    <property type="entry name" value="Helical domain of apoptotic protease-activating factors"/>
    <property type="match status" value="1"/>
</dbReference>
<dbReference type="PANTHER" id="PTHR36766">
    <property type="entry name" value="PLANT BROAD-SPECTRUM MILDEW RESISTANCE PROTEIN RPW8"/>
    <property type="match status" value="1"/>
</dbReference>
<dbReference type="PRINTS" id="PR00364">
    <property type="entry name" value="DISEASERSIST"/>
</dbReference>
<dbReference type="InterPro" id="IPR032675">
    <property type="entry name" value="LRR_dom_sf"/>
</dbReference>